<feature type="chain" id="PRO_5047331955" description="TerB family tellurite resistance protein" evidence="1">
    <location>
        <begin position="23"/>
        <end position="213"/>
    </location>
</feature>
<protein>
    <recommendedName>
        <fullName evidence="4">TerB family tellurite resistance protein</fullName>
    </recommendedName>
</protein>
<comment type="caution">
    <text evidence="2">The sequence shown here is derived from an EMBL/GenBank/DDBJ whole genome shotgun (WGS) entry which is preliminary data.</text>
</comment>
<sequence length="213" mass="24875">MGCKRTIYITVILLFISVASHAQNFNEWFRQNRTQIRYLTEQIIAYRMLNSQTNGGYNIMQHGLGMIHGFTSGELGEHRAYMLSLEAVSPEVSNHKRVSGFMELQALYVEEWQALSLFMSSQSGLTPPENNYVSEMRSKIYDQASKLSAEFQDVVTNSNLQMTDAERIERIDFLYRDYLKNYLVLKRLGKDIRSLSQARQRERNDMLMLEEIY</sequence>
<dbReference type="EMBL" id="JAKZGP010000027">
    <property type="protein sequence ID" value="MCH7410000.1"/>
    <property type="molecule type" value="Genomic_DNA"/>
</dbReference>
<evidence type="ECO:0000256" key="1">
    <source>
        <dbReference type="SAM" id="SignalP"/>
    </source>
</evidence>
<gene>
    <name evidence="2" type="ORF">MM239_11395</name>
</gene>
<reference evidence="2" key="1">
    <citation type="submission" date="2022-03" db="EMBL/GenBank/DDBJ databases">
        <title>De novo assembled genomes of Belliella spp. (Cyclobacteriaceae) strains.</title>
        <authorList>
            <person name="Szabo A."/>
            <person name="Korponai K."/>
            <person name="Felfoldi T."/>
        </authorList>
    </citation>
    <scope>NUCLEOTIDE SEQUENCE</scope>
    <source>
        <strain evidence="2">DSM 111904</strain>
    </source>
</reference>
<organism evidence="2 3">
    <name type="scientific">Belliella filtrata</name>
    <dbReference type="NCBI Taxonomy" id="2923435"/>
    <lineage>
        <taxon>Bacteria</taxon>
        <taxon>Pseudomonadati</taxon>
        <taxon>Bacteroidota</taxon>
        <taxon>Cytophagia</taxon>
        <taxon>Cytophagales</taxon>
        <taxon>Cyclobacteriaceae</taxon>
        <taxon>Belliella</taxon>
    </lineage>
</organism>
<dbReference type="RefSeq" id="WP_241348371.1">
    <property type="nucleotide sequence ID" value="NZ_JAKZGP010000027.1"/>
</dbReference>
<dbReference type="Proteomes" id="UP001165489">
    <property type="component" value="Unassembled WGS sequence"/>
</dbReference>
<keyword evidence="1" id="KW-0732">Signal</keyword>
<name>A0ABS9V0R1_9BACT</name>
<accession>A0ABS9V0R1</accession>
<evidence type="ECO:0008006" key="4">
    <source>
        <dbReference type="Google" id="ProtNLM"/>
    </source>
</evidence>
<proteinExistence type="predicted"/>
<evidence type="ECO:0000313" key="3">
    <source>
        <dbReference type="Proteomes" id="UP001165489"/>
    </source>
</evidence>
<evidence type="ECO:0000313" key="2">
    <source>
        <dbReference type="EMBL" id="MCH7410000.1"/>
    </source>
</evidence>
<keyword evidence="3" id="KW-1185">Reference proteome</keyword>
<feature type="signal peptide" evidence="1">
    <location>
        <begin position="1"/>
        <end position="22"/>
    </location>
</feature>